<feature type="domain" description="YknX-like beta-barrel" evidence="8">
    <location>
        <begin position="214"/>
        <end position="296"/>
    </location>
</feature>
<organism evidence="9 10">
    <name type="scientific">Metabacillus niabensis</name>
    <dbReference type="NCBI Taxonomy" id="324854"/>
    <lineage>
        <taxon>Bacteria</taxon>
        <taxon>Bacillati</taxon>
        <taxon>Bacillota</taxon>
        <taxon>Bacilli</taxon>
        <taxon>Bacillales</taxon>
        <taxon>Bacillaceae</taxon>
        <taxon>Metabacillus</taxon>
    </lineage>
</organism>
<keyword evidence="10" id="KW-1185">Reference proteome</keyword>
<feature type="domain" description="YknX-like barrel-sandwich hybrid" evidence="6">
    <location>
        <begin position="61"/>
        <end position="209"/>
    </location>
</feature>
<dbReference type="NCBIfam" id="TIGR01730">
    <property type="entry name" value="RND_mfp"/>
    <property type="match status" value="1"/>
</dbReference>
<dbReference type="Pfam" id="PF25989">
    <property type="entry name" value="YknX_C"/>
    <property type="match status" value="1"/>
</dbReference>
<evidence type="ECO:0000259" key="7">
    <source>
        <dbReference type="Pfam" id="PF25989"/>
    </source>
</evidence>
<dbReference type="InterPro" id="IPR058637">
    <property type="entry name" value="YknX-like_C"/>
</dbReference>
<dbReference type="InterPro" id="IPR058639">
    <property type="entry name" value="BSH_YknX-like"/>
</dbReference>
<keyword evidence="3 4" id="KW-0175">Coiled coil</keyword>
<dbReference type="Pfam" id="PF25990">
    <property type="entry name" value="Beta-barrel_YknX"/>
    <property type="match status" value="1"/>
</dbReference>
<dbReference type="InterPro" id="IPR006143">
    <property type="entry name" value="RND_pump_MFP"/>
</dbReference>
<dbReference type="EMBL" id="JAUSTZ010000007">
    <property type="protein sequence ID" value="MDQ0226992.1"/>
    <property type="molecule type" value="Genomic_DNA"/>
</dbReference>
<evidence type="ECO:0000259" key="8">
    <source>
        <dbReference type="Pfam" id="PF25990"/>
    </source>
</evidence>
<dbReference type="PANTHER" id="PTHR32347">
    <property type="entry name" value="EFFLUX SYSTEM COMPONENT YKNX-RELATED"/>
    <property type="match status" value="1"/>
</dbReference>
<proteinExistence type="inferred from homology"/>
<dbReference type="InterPro" id="IPR050465">
    <property type="entry name" value="UPF0194_transport"/>
</dbReference>
<dbReference type="Gene3D" id="2.40.50.100">
    <property type="match status" value="1"/>
</dbReference>
<dbReference type="PANTHER" id="PTHR32347:SF14">
    <property type="entry name" value="EFFLUX SYSTEM COMPONENT YKNX-RELATED"/>
    <property type="match status" value="1"/>
</dbReference>
<comment type="subcellular location">
    <subcellularLocation>
        <location evidence="1">Cell envelope</location>
    </subcellularLocation>
</comment>
<dbReference type="InterPro" id="IPR058636">
    <property type="entry name" value="Beta-barrel_YknX"/>
</dbReference>
<dbReference type="InterPro" id="IPR058638">
    <property type="entry name" value="HH_YknX-like"/>
</dbReference>
<dbReference type="Proteomes" id="UP001232245">
    <property type="component" value="Unassembled WGS sequence"/>
</dbReference>
<protein>
    <submittedName>
        <fullName evidence="9">HlyD family secretion protein</fullName>
    </submittedName>
</protein>
<comment type="similarity">
    <text evidence="2">Belongs to the membrane fusion protein (MFP) (TC 8.A.1) family.</text>
</comment>
<evidence type="ECO:0000256" key="1">
    <source>
        <dbReference type="ARBA" id="ARBA00004196"/>
    </source>
</evidence>
<evidence type="ECO:0000256" key="2">
    <source>
        <dbReference type="ARBA" id="ARBA00009477"/>
    </source>
</evidence>
<name>A0ABT9Z409_9BACI</name>
<sequence length="372" mass="41726">MKKKVWISIAVGTLIVLLIGINVVKSLNKENPTVKTAKVEEREITGNVMIPGTLSLSQEDYIYIDSEKGKIAEILVKEGDQVKEGTPLLRYENEQLELEKEQNALSLESSYLQINRLKEQIEDLEDKEEELAKQVGEEEAEKQIDTEKEQLEIDLKVANLEARQTDLQKETIEKKLAELEVKSEMAGTVLSIDKEAISGTVQTPILHIGKIDHYVVKGYISEYDSLKIKEKQPVILKSDVIPEQEWKGTVTKVSLLPEKTETAVGTEEAAVQYPIEVSIDEKDLPAKPGFKLIMEIQTEKRSVKTVPLSAVKQDGEANYVYIYQNGKAIRKEITIGTPSDEYMEIKSGLNDEEEVIVNPSDALTNGVEVTKK</sequence>
<dbReference type="RefSeq" id="WP_095299015.1">
    <property type="nucleotide sequence ID" value="NZ_CADEPK010000179.1"/>
</dbReference>
<accession>A0ABT9Z409</accession>
<feature type="domain" description="YknX-like C-terminal permuted SH3-like" evidence="7">
    <location>
        <begin position="304"/>
        <end position="370"/>
    </location>
</feature>
<dbReference type="Pfam" id="PF25984">
    <property type="entry name" value="BSH_YknX"/>
    <property type="match status" value="1"/>
</dbReference>
<reference evidence="9 10" key="1">
    <citation type="submission" date="2023-07" db="EMBL/GenBank/DDBJ databases">
        <title>Genomic Encyclopedia of Type Strains, Phase IV (KMG-IV): sequencing the most valuable type-strain genomes for metagenomic binning, comparative biology and taxonomic classification.</title>
        <authorList>
            <person name="Goeker M."/>
        </authorList>
    </citation>
    <scope>NUCLEOTIDE SEQUENCE [LARGE SCALE GENOMIC DNA]</scope>
    <source>
        <strain evidence="9 10">DSM 17723</strain>
    </source>
</reference>
<dbReference type="Gene3D" id="2.40.30.170">
    <property type="match status" value="1"/>
</dbReference>
<evidence type="ECO:0000259" key="6">
    <source>
        <dbReference type="Pfam" id="PF25984"/>
    </source>
</evidence>
<dbReference type="Gene3D" id="2.40.420.20">
    <property type="match status" value="1"/>
</dbReference>
<dbReference type="Pfam" id="PF25982">
    <property type="entry name" value="HH_YknX"/>
    <property type="match status" value="1"/>
</dbReference>
<feature type="domain" description="YknX-like alpha-helical hairpin" evidence="5">
    <location>
        <begin position="94"/>
        <end position="178"/>
    </location>
</feature>
<comment type="caution">
    <text evidence="9">The sequence shown here is derived from an EMBL/GenBank/DDBJ whole genome shotgun (WGS) entry which is preliminary data.</text>
</comment>
<feature type="coiled-coil region" evidence="4">
    <location>
        <begin position="88"/>
        <end position="182"/>
    </location>
</feature>
<gene>
    <name evidence="9" type="ORF">J2S02_003337</name>
</gene>
<evidence type="ECO:0000313" key="9">
    <source>
        <dbReference type="EMBL" id="MDQ0226992.1"/>
    </source>
</evidence>
<evidence type="ECO:0000256" key="3">
    <source>
        <dbReference type="ARBA" id="ARBA00023054"/>
    </source>
</evidence>
<evidence type="ECO:0000313" key="10">
    <source>
        <dbReference type="Proteomes" id="UP001232245"/>
    </source>
</evidence>
<evidence type="ECO:0000259" key="5">
    <source>
        <dbReference type="Pfam" id="PF25982"/>
    </source>
</evidence>
<evidence type="ECO:0000256" key="4">
    <source>
        <dbReference type="SAM" id="Coils"/>
    </source>
</evidence>